<dbReference type="FunFam" id="3.40.50.720:FF:000033">
    <property type="entry name" value="Adenylyltransferase and sulfurtransferase MOCS3"/>
    <property type="match status" value="1"/>
</dbReference>
<keyword evidence="4" id="KW-0472">Membrane</keyword>
<feature type="domain" description="Rhodanese" evidence="5">
    <location>
        <begin position="273"/>
        <end position="363"/>
    </location>
</feature>
<comment type="caution">
    <text evidence="6">The sequence shown here is derived from an EMBL/GenBank/DDBJ whole genome shotgun (WGS) entry which is preliminary data.</text>
</comment>
<evidence type="ECO:0000256" key="1">
    <source>
        <dbReference type="ARBA" id="ARBA00022679"/>
    </source>
</evidence>
<dbReference type="GO" id="GO:0004792">
    <property type="term" value="F:thiosulfate-cyanide sulfurtransferase activity"/>
    <property type="evidence" value="ECO:0007669"/>
    <property type="project" value="TreeGrafter"/>
</dbReference>
<dbReference type="GO" id="GO:0005829">
    <property type="term" value="C:cytosol"/>
    <property type="evidence" value="ECO:0007669"/>
    <property type="project" value="TreeGrafter"/>
</dbReference>
<evidence type="ECO:0000256" key="2">
    <source>
        <dbReference type="ARBA" id="ARBA00022741"/>
    </source>
</evidence>
<dbReference type="GO" id="GO:0008146">
    <property type="term" value="F:sulfotransferase activity"/>
    <property type="evidence" value="ECO:0007669"/>
    <property type="project" value="TreeGrafter"/>
</dbReference>
<dbReference type="SMART" id="SM00450">
    <property type="entry name" value="RHOD"/>
    <property type="match status" value="1"/>
</dbReference>
<dbReference type="RefSeq" id="WP_182490283.1">
    <property type="nucleotide sequence ID" value="NZ_BAAAOV010000014.1"/>
</dbReference>
<dbReference type="EMBL" id="JACGWX010000002">
    <property type="protein sequence ID" value="MBA8847438.1"/>
    <property type="molecule type" value="Genomic_DNA"/>
</dbReference>
<dbReference type="InterPro" id="IPR045886">
    <property type="entry name" value="ThiF/MoeB/HesA"/>
</dbReference>
<accession>A0A839ECP6</accession>
<dbReference type="GO" id="GO:0008641">
    <property type="term" value="F:ubiquitin-like modifier activating enzyme activity"/>
    <property type="evidence" value="ECO:0007669"/>
    <property type="project" value="InterPro"/>
</dbReference>
<dbReference type="AlphaFoldDB" id="A0A839ECP6"/>
<dbReference type="InterPro" id="IPR036873">
    <property type="entry name" value="Rhodanese-like_dom_sf"/>
</dbReference>
<dbReference type="PANTHER" id="PTHR10953:SF102">
    <property type="entry name" value="ADENYLYLTRANSFERASE AND SULFURTRANSFERASE MOCS3"/>
    <property type="match status" value="1"/>
</dbReference>
<dbReference type="SUPFAM" id="SSF69572">
    <property type="entry name" value="Activating enzymes of the ubiquitin-like proteins"/>
    <property type="match status" value="1"/>
</dbReference>
<dbReference type="InterPro" id="IPR000594">
    <property type="entry name" value="ThiF_NAD_FAD-bd"/>
</dbReference>
<dbReference type="CDD" id="cd00158">
    <property type="entry name" value="RHOD"/>
    <property type="match status" value="1"/>
</dbReference>
<name>A0A839ECP6_9MICO</name>
<keyword evidence="4" id="KW-0812">Transmembrane</keyword>
<reference evidence="6 7" key="1">
    <citation type="submission" date="2020-07" db="EMBL/GenBank/DDBJ databases">
        <title>Sequencing the genomes of 1000 actinobacteria strains.</title>
        <authorList>
            <person name="Klenk H.-P."/>
        </authorList>
    </citation>
    <scope>NUCLEOTIDE SEQUENCE [LARGE SCALE GENOMIC DNA]</scope>
    <source>
        <strain evidence="6 7">DSM 19663</strain>
    </source>
</reference>
<evidence type="ECO:0000313" key="7">
    <source>
        <dbReference type="Proteomes" id="UP000585905"/>
    </source>
</evidence>
<organism evidence="6 7">
    <name type="scientific">Microcella alkalica</name>
    <dbReference type="NCBI Taxonomy" id="355930"/>
    <lineage>
        <taxon>Bacteria</taxon>
        <taxon>Bacillati</taxon>
        <taxon>Actinomycetota</taxon>
        <taxon>Actinomycetes</taxon>
        <taxon>Micrococcales</taxon>
        <taxon>Microbacteriaceae</taxon>
        <taxon>Microcella</taxon>
    </lineage>
</organism>
<keyword evidence="6" id="KW-0548">Nucleotidyltransferase</keyword>
<evidence type="ECO:0000259" key="5">
    <source>
        <dbReference type="PROSITE" id="PS50206"/>
    </source>
</evidence>
<feature type="transmembrane region" description="Helical" evidence="4">
    <location>
        <begin position="20"/>
        <end position="46"/>
    </location>
</feature>
<dbReference type="GO" id="GO:0016779">
    <property type="term" value="F:nucleotidyltransferase activity"/>
    <property type="evidence" value="ECO:0007669"/>
    <property type="project" value="UniProtKB-KW"/>
</dbReference>
<dbReference type="Gene3D" id="3.40.50.720">
    <property type="entry name" value="NAD(P)-binding Rossmann-like Domain"/>
    <property type="match status" value="1"/>
</dbReference>
<keyword evidence="1 6" id="KW-0808">Transferase</keyword>
<dbReference type="InterPro" id="IPR035985">
    <property type="entry name" value="Ubiquitin-activating_enz"/>
</dbReference>
<evidence type="ECO:0000313" key="6">
    <source>
        <dbReference type="EMBL" id="MBA8847438.1"/>
    </source>
</evidence>
<proteinExistence type="predicted"/>
<dbReference type="Proteomes" id="UP000585905">
    <property type="component" value="Unassembled WGS sequence"/>
</dbReference>
<dbReference type="Pfam" id="PF00581">
    <property type="entry name" value="Rhodanese"/>
    <property type="match status" value="1"/>
</dbReference>
<keyword evidence="3" id="KW-0067">ATP-binding</keyword>
<dbReference type="Gene3D" id="3.40.250.10">
    <property type="entry name" value="Rhodanese-like domain"/>
    <property type="match status" value="1"/>
</dbReference>
<keyword evidence="4" id="KW-1133">Transmembrane helix</keyword>
<keyword evidence="2" id="KW-0547">Nucleotide-binding</keyword>
<dbReference type="PROSITE" id="PS50206">
    <property type="entry name" value="RHODANESE_3"/>
    <property type="match status" value="1"/>
</dbReference>
<evidence type="ECO:0000256" key="4">
    <source>
        <dbReference type="SAM" id="Phobius"/>
    </source>
</evidence>
<gene>
    <name evidence="6" type="ORF">FHX53_001023</name>
</gene>
<evidence type="ECO:0000256" key="3">
    <source>
        <dbReference type="ARBA" id="ARBA00022840"/>
    </source>
</evidence>
<sequence>MMLAELGDLGQRRLSRARVLVVGAGGLGSPVLLYLAAAGVGTLGIIDDDAVELSNLQRQIVHGTDDVGRLKAESARDAIVAANPSTRVQAHPFRLTALNVLPLFEQYDLIIDGADNFATRYLVSDAAALLEKPCVWGSIMRFGGQVSVFWEPHGPTYRDLFPDTPLVGSAPSCGESGALGALCGSVGSVMAAEAVKLITGIGRTLLGRLLTFDALDSRWHEVRIVKDPRATSATDLTDGDLLCRTPLAPERAAEETEISPEDLRQALGARAQGARDFDLIDVREPGEHALVSIPGARLLPLAKIRSDPLLDDTPHDREVVLHCKHGPRSWEAHALLTAAGFVTVRTLAGGIIAWVNDIEPHKPRY</sequence>
<dbReference type="CDD" id="cd00757">
    <property type="entry name" value="ThiF_MoeB_HesA_family"/>
    <property type="match status" value="1"/>
</dbReference>
<dbReference type="Pfam" id="PF00899">
    <property type="entry name" value="ThiF"/>
    <property type="match status" value="1"/>
</dbReference>
<keyword evidence="7" id="KW-1185">Reference proteome</keyword>
<dbReference type="PANTHER" id="PTHR10953">
    <property type="entry name" value="UBIQUITIN-ACTIVATING ENZYME E1"/>
    <property type="match status" value="1"/>
</dbReference>
<protein>
    <submittedName>
        <fullName evidence="6">Adenylyltransferase/sulfurtransferase</fullName>
    </submittedName>
</protein>
<dbReference type="GO" id="GO:0005524">
    <property type="term" value="F:ATP binding"/>
    <property type="evidence" value="ECO:0007669"/>
    <property type="project" value="UniProtKB-KW"/>
</dbReference>
<dbReference type="InterPro" id="IPR001763">
    <property type="entry name" value="Rhodanese-like_dom"/>
</dbReference>